<dbReference type="Proteomes" id="UP000030653">
    <property type="component" value="Unassembled WGS sequence"/>
</dbReference>
<reference evidence="1 2" key="1">
    <citation type="journal article" date="2012" name="Science">
        <title>The Paleozoic origin of enzymatic lignin decomposition reconstructed from 31 fungal genomes.</title>
        <authorList>
            <person name="Floudas D."/>
            <person name="Binder M."/>
            <person name="Riley R."/>
            <person name="Barry K."/>
            <person name="Blanchette R.A."/>
            <person name="Henrissat B."/>
            <person name="Martinez A.T."/>
            <person name="Otillar R."/>
            <person name="Spatafora J.W."/>
            <person name="Yadav J.S."/>
            <person name="Aerts A."/>
            <person name="Benoit I."/>
            <person name="Boyd A."/>
            <person name="Carlson A."/>
            <person name="Copeland A."/>
            <person name="Coutinho P.M."/>
            <person name="de Vries R.P."/>
            <person name="Ferreira P."/>
            <person name="Findley K."/>
            <person name="Foster B."/>
            <person name="Gaskell J."/>
            <person name="Glotzer D."/>
            <person name="Gorecki P."/>
            <person name="Heitman J."/>
            <person name="Hesse C."/>
            <person name="Hori C."/>
            <person name="Igarashi K."/>
            <person name="Jurgens J.A."/>
            <person name="Kallen N."/>
            <person name="Kersten P."/>
            <person name="Kohler A."/>
            <person name="Kuees U."/>
            <person name="Kumar T.K.A."/>
            <person name="Kuo A."/>
            <person name="LaButti K."/>
            <person name="Larrondo L.F."/>
            <person name="Lindquist E."/>
            <person name="Ling A."/>
            <person name="Lombard V."/>
            <person name="Lucas S."/>
            <person name="Lundell T."/>
            <person name="Martin R."/>
            <person name="McLaughlin D.J."/>
            <person name="Morgenstern I."/>
            <person name="Morin E."/>
            <person name="Murat C."/>
            <person name="Nagy L.G."/>
            <person name="Nolan M."/>
            <person name="Ohm R.A."/>
            <person name="Patyshakuliyeva A."/>
            <person name="Rokas A."/>
            <person name="Ruiz-Duenas F.J."/>
            <person name="Sabat G."/>
            <person name="Salamov A."/>
            <person name="Samejima M."/>
            <person name="Schmutz J."/>
            <person name="Slot J.C."/>
            <person name="St John F."/>
            <person name="Stenlid J."/>
            <person name="Sun H."/>
            <person name="Sun S."/>
            <person name="Syed K."/>
            <person name="Tsang A."/>
            <person name="Wiebenga A."/>
            <person name="Young D."/>
            <person name="Pisabarro A."/>
            <person name="Eastwood D.C."/>
            <person name="Martin F."/>
            <person name="Cullen D."/>
            <person name="Grigoriev I.V."/>
            <person name="Hibbett D.S."/>
        </authorList>
    </citation>
    <scope>NUCLEOTIDE SEQUENCE [LARGE SCALE GENOMIC DNA]</scope>
    <source>
        <strain evidence="1 2">DJM-731 SS1</strain>
    </source>
</reference>
<protein>
    <submittedName>
        <fullName evidence="1">Uncharacterized protein</fullName>
    </submittedName>
</protein>
<dbReference type="AlphaFoldDB" id="M5G5S9"/>
<dbReference type="RefSeq" id="XP_040630464.1">
    <property type="nucleotide sequence ID" value="XM_040772243.1"/>
</dbReference>
<dbReference type="EMBL" id="JH795859">
    <property type="protein sequence ID" value="EJU03570.1"/>
    <property type="molecule type" value="Genomic_DNA"/>
</dbReference>
<gene>
    <name evidence="1" type="ORF">DACRYDRAFT_21117</name>
</gene>
<dbReference type="HOGENOM" id="CLU_2793923_0_0_1"/>
<dbReference type="GeneID" id="63687305"/>
<organism evidence="1 2">
    <name type="scientific">Dacryopinax primogenitus (strain DJM 731)</name>
    <name type="common">Brown rot fungus</name>
    <dbReference type="NCBI Taxonomy" id="1858805"/>
    <lineage>
        <taxon>Eukaryota</taxon>
        <taxon>Fungi</taxon>
        <taxon>Dikarya</taxon>
        <taxon>Basidiomycota</taxon>
        <taxon>Agaricomycotina</taxon>
        <taxon>Dacrymycetes</taxon>
        <taxon>Dacrymycetales</taxon>
        <taxon>Dacrymycetaceae</taxon>
        <taxon>Dacryopinax</taxon>
    </lineage>
</organism>
<evidence type="ECO:0000313" key="2">
    <source>
        <dbReference type="Proteomes" id="UP000030653"/>
    </source>
</evidence>
<evidence type="ECO:0000313" key="1">
    <source>
        <dbReference type="EMBL" id="EJU03570.1"/>
    </source>
</evidence>
<name>M5G5S9_DACPD</name>
<proteinExistence type="predicted"/>
<accession>M5G5S9</accession>
<sequence>MPLPRQGQAPLTSCILITIKIYPHSGFEFAFSLLQLSGIRSSITSDERFYRFLHQKRSAIPKFFLYSL</sequence>
<keyword evidence="2" id="KW-1185">Reference proteome</keyword>